<reference evidence="3" key="1">
    <citation type="submission" date="2016-10" db="EMBL/GenBank/DDBJ databases">
        <authorList>
            <person name="Varghese N."/>
            <person name="Submissions S."/>
        </authorList>
    </citation>
    <scope>NUCLEOTIDE SEQUENCE [LARGE SCALE GENOMIC DNA]</scope>
    <source>
        <strain evidence="3">UNC267MFSha1.1M11</strain>
    </source>
</reference>
<accession>A0A1G4W8S4</accession>
<dbReference type="PANTHER" id="PTHR43784">
    <property type="entry name" value="GDSL-LIKE LIPASE/ACYLHYDROLASE, PUTATIVE (AFU_ORTHOLOGUE AFUA_2G00820)-RELATED"/>
    <property type="match status" value="1"/>
</dbReference>
<dbReference type="PANTHER" id="PTHR43784:SF2">
    <property type="entry name" value="GDSL-LIKE LIPASE_ACYLHYDROLASE, PUTATIVE (AFU_ORTHOLOGUE AFUA_2G00820)-RELATED"/>
    <property type="match status" value="1"/>
</dbReference>
<name>A0A1G4W8S4_9MYCO</name>
<protein>
    <submittedName>
        <fullName evidence="2">Lysophospholipase L1</fullName>
    </submittedName>
</protein>
<dbReference type="Pfam" id="PF13472">
    <property type="entry name" value="Lipase_GDSL_2"/>
    <property type="match status" value="1"/>
</dbReference>
<dbReference type="InterPro" id="IPR053140">
    <property type="entry name" value="GDSL_Rv0518-like"/>
</dbReference>
<evidence type="ECO:0000259" key="1">
    <source>
        <dbReference type="Pfam" id="PF13472"/>
    </source>
</evidence>
<dbReference type="SUPFAM" id="SSF52266">
    <property type="entry name" value="SGNH hydrolase"/>
    <property type="match status" value="1"/>
</dbReference>
<dbReference type="Gene3D" id="3.40.50.1110">
    <property type="entry name" value="SGNH hydrolase"/>
    <property type="match status" value="1"/>
</dbReference>
<dbReference type="InterPro" id="IPR054624">
    <property type="entry name" value="GDSL_Rv0518"/>
</dbReference>
<feature type="domain" description="SGNH hydrolase-type esterase" evidence="1">
    <location>
        <begin position="83"/>
        <end position="252"/>
    </location>
</feature>
<dbReference type="EMBL" id="FMUB01000005">
    <property type="protein sequence ID" value="SCX18622.1"/>
    <property type="molecule type" value="Genomic_DNA"/>
</dbReference>
<evidence type="ECO:0000313" key="2">
    <source>
        <dbReference type="EMBL" id="SCX18622.1"/>
    </source>
</evidence>
<dbReference type="InterPro" id="IPR013830">
    <property type="entry name" value="SGNH_hydro"/>
</dbReference>
<dbReference type="InterPro" id="IPR036514">
    <property type="entry name" value="SGNH_hydro_sf"/>
</dbReference>
<dbReference type="Proteomes" id="UP000199707">
    <property type="component" value="Unassembled WGS sequence"/>
</dbReference>
<dbReference type="NCBIfam" id="NF045548">
    <property type="entry name" value="GDSL_lipase"/>
    <property type="match status" value="1"/>
</dbReference>
<dbReference type="STRING" id="1502745.SAMN02799620_02533"/>
<organism evidence="2 3">
    <name type="scientific">Mycolicibacterium fluoranthenivorans</name>
    <dbReference type="NCBI Taxonomy" id="258505"/>
    <lineage>
        <taxon>Bacteria</taxon>
        <taxon>Bacillati</taxon>
        <taxon>Actinomycetota</taxon>
        <taxon>Actinomycetes</taxon>
        <taxon>Mycobacteriales</taxon>
        <taxon>Mycobacteriaceae</taxon>
        <taxon>Mycolicibacterium</taxon>
    </lineage>
</organism>
<proteinExistence type="predicted"/>
<dbReference type="AlphaFoldDB" id="A0A1G4W8S4"/>
<dbReference type="CDD" id="cd00229">
    <property type="entry name" value="SGNH_hydrolase"/>
    <property type="match status" value="1"/>
</dbReference>
<gene>
    <name evidence="2" type="ORF">SAMN02799620_02533</name>
</gene>
<sequence>MTASCPPEGSLCIRCAESPCAANYLKSTSRLSAVSILDHRRGNPLHRVVVLVMSLAVTAGLVGTRPVEVMTVSREAPLSHIAVIGDSYTTGTNFGGLGGKGWPARAWQVLARQGKPVTADVASEGRAGYGVRGDHGSVFGDLTARAVRPDDVLVVFFGSRNDEPVDPLALAGMAWSAFDSARRTAPAAKLLVIGPPWPTADVPDKVLQNRDALGNAARAAGAVFIDPIAERWFVGRPDLIAPDGVHPNDAGHTYLADRIASLVGDQLPLTP</sequence>
<evidence type="ECO:0000313" key="3">
    <source>
        <dbReference type="Proteomes" id="UP000199707"/>
    </source>
</evidence>